<dbReference type="InterPro" id="IPR033655">
    <property type="entry name" value="TGS_RelA/SpoT"/>
</dbReference>
<dbReference type="Gene3D" id="1.10.3210.10">
    <property type="entry name" value="Hypothetical protein af1432"/>
    <property type="match status" value="1"/>
</dbReference>
<dbReference type="InterPro" id="IPR002912">
    <property type="entry name" value="ACT_dom"/>
</dbReference>
<dbReference type="GO" id="GO:0016301">
    <property type="term" value="F:kinase activity"/>
    <property type="evidence" value="ECO:0007669"/>
    <property type="project" value="UniProtKB-KW"/>
</dbReference>
<dbReference type="FunFam" id="1.10.3210.10:FF:000001">
    <property type="entry name" value="GTP pyrophosphokinase RelA"/>
    <property type="match status" value="1"/>
</dbReference>
<keyword evidence="7" id="KW-0808">Transferase</keyword>
<dbReference type="GO" id="GO:0015969">
    <property type="term" value="P:guanosine tetraphosphate metabolic process"/>
    <property type="evidence" value="ECO:0007669"/>
    <property type="project" value="InterPro"/>
</dbReference>
<dbReference type="InterPro" id="IPR004811">
    <property type="entry name" value="RelA/Spo_fam"/>
</dbReference>
<evidence type="ECO:0000313" key="7">
    <source>
        <dbReference type="EMBL" id="RIA73970.1"/>
    </source>
</evidence>
<dbReference type="SUPFAM" id="SSF81301">
    <property type="entry name" value="Nucleotidyltransferase"/>
    <property type="match status" value="1"/>
</dbReference>
<dbReference type="RefSeq" id="WP_119016661.1">
    <property type="nucleotide sequence ID" value="NZ_QXEV01000021.1"/>
</dbReference>
<comment type="function">
    <text evidence="3">In eubacteria ppGpp (guanosine 3'-diphosphate 5'-diphosphate) is a mediator of the stringent response that coordinates a variety of cellular activities in response to changes in nutritional abundance. This enzyme catalyzes the degradation of ppGpp into GDP. It may also be capable of catalyzing the synthesis of ppGpp.</text>
</comment>
<comment type="similarity">
    <text evidence="4">Belongs to the relA/spoT family.</text>
</comment>
<protein>
    <recommendedName>
        <fullName evidence="2">Penta-phosphate guanosine-3'-pyrophosphohydrolase</fullName>
    </recommendedName>
</protein>
<dbReference type="EMBL" id="QXEV01000021">
    <property type="protein sequence ID" value="RIA73970.1"/>
    <property type="molecule type" value="Genomic_DNA"/>
</dbReference>
<dbReference type="SUPFAM" id="SSF109604">
    <property type="entry name" value="HD-domain/PDEase-like"/>
    <property type="match status" value="1"/>
</dbReference>
<evidence type="ECO:0000313" key="8">
    <source>
        <dbReference type="Proteomes" id="UP000266506"/>
    </source>
</evidence>
<dbReference type="InterPro" id="IPR007685">
    <property type="entry name" value="RelA_SpoT"/>
</dbReference>
<dbReference type="Gene3D" id="3.30.70.260">
    <property type="match status" value="1"/>
</dbReference>
<dbReference type="SUPFAM" id="SSF81271">
    <property type="entry name" value="TGS-like"/>
    <property type="match status" value="1"/>
</dbReference>
<dbReference type="Pfam" id="PF19296">
    <property type="entry name" value="RelA_AH_RIS"/>
    <property type="match status" value="1"/>
</dbReference>
<organism evidence="7 8">
    <name type="scientific">Anaeroplasma bactoclasticum</name>
    <dbReference type="NCBI Taxonomy" id="2088"/>
    <lineage>
        <taxon>Bacteria</taxon>
        <taxon>Bacillati</taxon>
        <taxon>Mycoplasmatota</taxon>
        <taxon>Mollicutes</taxon>
        <taxon>Anaeroplasmatales</taxon>
        <taxon>Anaeroplasmataceae</taxon>
        <taxon>Anaeroplasma</taxon>
    </lineage>
</organism>
<dbReference type="InterPro" id="IPR004095">
    <property type="entry name" value="TGS"/>
</dbReference>
<dbReference type="InParanoid" id="A0A397RI00"/>
<evidence type="ECO:0000256" key="4">
    <source>
        <dbReference type="RuleBase" id="RU003847"/>
    </source>
</evidence>
<keyword evidence="8" id="KW-1185">Reference proteome</keyword>
<comment type="caution">
    <text evidence="7">The sequence shown here is derived from an EMBL/GenBank/DDBJ whole genome shotgun (WGS) entry which is preliminary data.</text>
</comment>
<dbReference type="SMART" id="SM00954">
    <property type="entry name" value="RelA_SpoT"/>
    <property type="match status" value="1"/>
</dbReference>
<dbReference type="Gene3D" id="3.30.460.10">
    <property type="entry name" value="Beta Polymerase, domain 2"/>
    <property type="match status" value="1"/>
</dbReference>
<dbReference type="CDD" id="cd05399">
    <property type="entry name" value="NT_Rel-Spo_like"/>
    <property type="match status" value="1"/>
</dbReference>
<dbReference type="Gene3D" id="3.10.20.30">
    <property type="match status" value="1"/>
</dbReference>
<sequence>MMATTFEELEKIFSTYIRKPESKAMIRKAWDVAESLHNGQLRKSGEPYIIHPLNVACILAELHVGPATICAGLLHDVVEDTAATKEDIAREFGDDVAEIVDGVTKVGQIKFVSLEQKQVENHQHMLLAMAKDIRVIVVKLADRLHNIRTLNALPPEKQRRIARETLEIYAPLAHKIGMFRIKAELEDTSLRYVDNEMYNKILTQIKNDSSARMSNVDHTIEEIKRVLGENGLTDYQIKGRIKNIYSIYKKMVNQKKDFKDIYDILAIRVIVKTVGECYQVLGLIHANYTPVPKRFKDYIAVPKPNMYQSLHTTVISNDGFTFEVQIRTEEMDKIAEYGIAAHWAYKENVEYSKEREQFEIAQTLKWYGDLLKFSEEENAASASAEEYVETVKEDLLNTTVYVYTPTGEVVDLPKGATPLDFAYKIHTNIGNKTVGAMVNNHIVPLDYELKTGDIISIKTNKNSFGPSENWLKIAKTTHARHKIKSFLNKQNHDILLAQGKELVDDEFRNQKIISYDLDNEFAQKAFQKNNINTVDDLYLEVAKNNLSAKTVVSKYLGTNDQAKLTEEAISRQIERSQRILTTNSETGVVVEGLTNPQLKLGSCCNPVPGDEIVGYVTKGNGIVVHNLCCNNISNFQKERLIPLTWATNPGRKYPVSIKIEATANMNLLVEIMNTVSASGMSILAINANQNSNLEAVVKLKVMTDSLLSLEKMIVNLKKIKYIYNIERDNH</sequence>
<proteinExistence type="inferred from homology"/>
<dbReference type="Pfam" id="PF13291">
    <property type="entry name" value="ACT_4"/>
    <property type="match status" value="1"/>
</dbReference>
<dbReference type="Pfam" id="PF02824">
    <property type="entry name" value="TGS"/>
    <property type="match status" value="1"/>
</dbReference>
<dbReference type="PROSITE" id="PS51880">
    <property type="entry name" value="TGS"/>
    <property type="match status" value="1"/>
</dbReference>
<comment type="pathway">
    <text evidence="1">Purine metabolism.</text>
</comment>
<name>A0A397RI00_9MOLU</name>
<dbReference type="InterPro" id="IPR012676">
    <property type="entry name" value="TGS-like"/>
</dbReference>
<dbReference type="CDD" id="cd01668">
    <property type="entry name" value="TGS_RSH"/>
    <property type="match status" value="1"/>
</dbReference>
<keyword evidence="7" id="KW-0418">Kinase</keyword>
<dbReference type="Proteomes" id="UP000266506">
    <property type="component" value="Unassembled WGS sequence"/>
</dbReference>
<dbReference type="PANTHER" id="PTHR21262">
    <property type="entry name" value="GUANOSINE-3',5'-BIS DIPHOSPHATE 3'-PYROPHOSPHOHYDROLASE"/>
    <property type="match status" value="1"/>
</dbReference>
<dbReference type="NCBIfam" id="TIGR00691">
    <property type="entry name" value="spoT_relA"/>
    <property type="match status" value="1"/>
</dbReference>
<feature type="domain" description="TGS" evidence="6">
    <location>
        <begin position="398"/>
        <end position="459"/>
    </location>
</feature>
<dbReference type="FunFam" id="3.10.20.30:FF:000002">
    <property type="entry name" value="GTP pyrophosphokinase (RelA/SpoT)"/>
    <property type="match status" value="1"/>
</dbReference>
<dbReference type="AlphaFoldDB" id="A0A397RI00"/>
<dbReference type="InterPro" id="IPR006674">
    <property type="entry name" value="HD_domain"/>
</dbReference>
<dbReference type="PROSITE" id="PS51831">
    <property type="entry name" value="HD"/>
    <property type="match status" value="1"/>
</dbReference>
<reference evidence="7 8" key="1">
    <citation type="submission" date="2018-08" db="EMBL/GenBank/DDBJ databases">
        <title>Genomic Encyclopedia of Archaeal and Bacterial Type Strains, Phase II (KMG-II): from individual species to whole genera.</title>
        <authorList>
            <person name="Goeker M."/>
        </authorList>
    </citation>
    <scope>NUCLEOTIDE SEQUENCE [LARGE SCALE GENOMIC DNA]</scope>
    <source>
        <strain evidence="7 8">ATCC 27112</strain>
    </source>
</reference>
<evidence type="ECO:0000259" key="5">
    <source>
        <dbReference type="PROSITE" id="PS51831"/>
    </source>
</evidence>
<feature type="domain" description="HD" evidence="5">
    <location>
        <begin position="48"/>
        <end position="147"/>
    </location>
</feature>
<evidence type="ECO:0000256" key="3">
    <source>
        <dbReference type="ARBA" id="ARBA00056789"/>
    </source>
</evidence>
<dbReference type="PANTHER" id="PTHR21262:SF31">
    <property type="entry name" value="GTP PYROPHOSPHOKINASE"/>
    <property type="match status" value="1"/>
</dbReference>
<dbReference type="SMART" id="SM00471">
    <property type="entry name" value="HDc"/>
    <property type="match status" value="1"/>
</dbReference>
<dbReference type="InterPro" id="IPR003607">
    <property type="entry name" value="HD/PDEase_dom"/>
</dbReference>
<evidence type="ECO:0000256" key="2">
    <source>
        <dbReference type="ARBA" id="ARBA00041770"/>
    </source>
</evidence>
<dbReference type="InterPro" id="IPR045600">
    <property type="entry name" value="RelA/SpoT_AH_RIS"/>
</dbReference>
<dbReference type="InterPro" id="IPR012675">
    <property type="entry name" value="Beta-grasp_dom_sf"/>
</dbReference>
<gene>
    <name evidence="7" type="ORF">EI71_01552</name>
</gene>
<dbReference type="OrthoDB" id="9805041at2"/>
<evidence type="ECO:0000259" key="6">
    <source>
        <dbReference type="PROSITE" id="PS51880"/>
    </source>
</evidence>
<accession>A0A397RI00</accession>
<dbReference type="CDD" id="cd00077">
    <property type="entry name" value="HDc"/>
    <property type="match status" value="1"/>
</dbReference>
<dbReference type="Pfam" id="PF04607">
    <property type="entry name" value="RelA_SpoT"/>
    <property type="match status" value="1"/>
</dbReference>
<dbReference type="FunFam" id="3.30.460.10:FF:000001">
    <property type="entry name" value="GTP pyrophosphokinase RelA"/>
    <property type="match status" value="1"/>
</dbReference>
<dbReference type="InterPro" id="IPR043519">
    <property type="entry name" value="NT_sf"/>
</dbReference>
<dbReference type="Pfam" id="PF13328">
    <property type="entry name" value="HD_4"/>
    <property type="match status" value="1"/>
</dbReference>
<evidence type="ECO:0000256" key="1">
    <source>
        <dbReference type="ARBA" id="ARBA00025704"/>
    </source>
</evidence>
<dbReference type="FunCoup" id="A0A397RI00">
    <property type="interactions" value="364"/>
</dbReference>
<dbReference type="GO" id="GO:0005886">
    <property type="term" value="C:plasma membrane"/>
    <property type="evidence" value="ECO:0007669"/>
    <property type="project" value="TreeGrafter"/>
</dbReference>